<evidence type="ECO:0000256" key="2">
    <source>
        <dbReference type="ARBA" id="ARBA00023125"/>
    </source>
</evidence>
<keyword evidence="2" id="KW-0238">DNA-binding</keyword>
<dbReference type="NCBIfam" id="NF033788">
    <property type="entry name" value="HTH_metalloreg"/>
    <property type="match status" value="1"/>
</dbReference>
<reference evidence="5 6" key="1">
    <citation type="submission" date="2016-10" db="EMBL/GenBank/DDBJ databases">
        <title>Description of Gloeomargarita lithophora gen. nov., sp. nov., a thylakoid-bearing basal-branching cyanobacterium with intracellular carbonates, and proposal for Gloeomargaritales ord. nov.</title>
        <authorList>
            <person name="Moreira D."/>
            <person name="Tavera R."/>
            <person name="Benzerara K."/>
            <person name="Skouri-Panet F."/>
            <person name="Couradeau E."/>
            <person name="Gerard E."/>
            <person name="Loussert C."/>
            <person name="Novelo E."/>
            <person name="Zivanovic Y."/>
            <person name="Lopez-Garcia P."/>
        </authorList>
    </citation>
    <scope>NUCLEOTIDE SEQUENCE [LARGE SCALE GENOMIC DNA]</scope>
    <source>
        <strain evidence="5 6">D10</strain>
    </source>
</reference>
<dbReference type="InterPro" id="IPR036390">
    <property type="entry name" value="WH_DNA-bd_sf"/>
</dbReference>
<dbReference type="PRINTS" id="PR00778">
    <property type="entry name" value="HTHARSR"/>
</dbReference>
<dbReference type="SUPFAM" id="SSF46785">
    <property type="entry name" value="Winged helix' DNA-binding domain"/>
    <property type="match status" value="1"/>
</dbReference>
<dbReference type="Gene3D" id="1.10.10.10">
    <property type="entry name" value="Winged helix-like DNA-binding domain superfamily/Winged helix DNA-binding domain"/>
    <property type="match status" value="1"/>
</dbReference>
<organism evidence="5 6">
    <name type="scientific">Gloeomargarita lithophora Alchichica-D10</name>
    <dbReference type="NCBI Taxonomy" id="1188229"/>
    <lineage>
        <taxon>Bacteria</taxon>
        <taxon>Bacillati</taxon>
        <taxon>Cyanobacteriota</taxon>
        <taxon>Cyanophyceae</taxon>
        <taxon>Gloeomargaritales</taxon>
        <taxon>Gloeomargaritaceae</taxon>
        <taxon>Gloeomargarita</taxon>
    </lineage>
</organism>
<protein>
    <submittedName>
        <fullName evidence="5">ArsR family transcriptional regulator</fullName>
    </submittedName>
</protein>
<feature type="domain" description="HTH arsR-type" evidence="4">
    <location>
        <begin position="27"/>
        <end position="121"/>
    </location>
</feature>
<dbReference type="SMART" id="SM00418">
    <property type="entry name" value="HTH_ARSR"/>
    <property type="match status" value="1"/>
</dbReference>
<dbReference type="InterPro" id="IPR001845">
    <property type="entry name" value="HTH_ArsR_DNA-bd_dom"/>
</dbReference>
<proteinExistence type="predicted"/>
<dbReference type="InterPro" id="IPR051011">
    <property type="entry name" value="Metal_resp_trans_reg"/>
</dbReference>
<evidence type="ECO:0000256" key="3">
    <source>
        <dbReference type="ARBA" id="ARBA00023163"/>
    </source>
</evidence>
<dbReference type="RefSeq" id="WP_084111437.1">
    <property type="nucleotide sequence ID" value="NZ_CP017675.1"/>
</dbReference>
<dbReference type="EMBL" id="CP017675">
    <property type="protein sequence ID" value="APB32920.1"/>
    <property type="molecule type" value="Genomic_DNA"/>
</dbReference>
<dbReference type="CDD" id="cd00090">
    <property type="entry name" value="HTH_ARSR"/>
    <property type="match status" value="1"/>
</dbReference>
<accession>A0A1J0AAF2</accession>
<name>A0A1J0AAF2_9CYAN</name>
<dbReference type="AlphaFoldDB" id="A0A1J0AAF2"/>
<evidence type="ECO:0000313" key="5">
    <source>
        <dbReference type="EMBL" id="APB32920.1"/>
    </source>
</evidence>
<dbReference type="PROSITE" id="PS50987">
    <property type="entry name" value="HTH_ARSR_2"/>
    <property type="match status" value="1"/>
</dbReference>
<keyword evidence="6" id="KW-1185">Reference proteome</keyword>
<dbReference type="PROSITE" id="PS00846">
    <property type="entry name" value="HTH_ARSR_1"/>
    <property type="match status" value="1"/>
</dbReference>
<dbReference type="GO" id="GO:0003700">
    <property type="term" value="F:DNA-binding transcription factor activity"/>
    <property type="evidence" value="ECO:0007669"/>
    <property type="project" value="InterPro"/>
</dbReference>
<dbReference type="KEGG" id="glt:GlitD10_0606"/>
<evidence type="ECO:0000313" key="6">
    <source>
        <dbReference type="Proteomes" id="UP000180235"/>
    </source>
</evidence>
<keyword evidence="1" id="KW-0805">Transcription regulation</keyword>
<dbReference type="OrthoDB" id="9794330at2"/>
<evidence type="ECO:0000259" key="4">
    <source>
        <dbReference type="PROSITE" id="PS50987"/>
    </source>
</evidence>
<dbReference type="Pfam" id="PF01022">
    <property type="entry name" value="HTH_5"/>
    <property type="match status" value="1"/>
</dbReference>
<dbReference type="PANTHER" id="PTHR43132">
    <property type="entry name" value="ARSENICAL RESISTANCE OPERON REPRESSOR ARSR-RELATED"/>
    <property type="match status" value="1"/>
</dbReference>
<keyword evidence="3" id="KW-0804">Transcription</keyword>
<dbReference type="InterPro" id="IPR011991">
    <property type="entry name" value="ArsR-like_HTH"/>
</dbReference>
<sequence length="123" mass="13665">MTPVELSVQPEVCGTSHHPTPTEVAILDTPTAQRMAHWLGFLADPNRLRILSILAAKPHCVGDLVNLLQMSQSAVSHQLRALRVMGLVQGHRCGRHIIYELHDDHVLTIYETVLAHLQELDGL</sequence>
<dbReference type="Proteomes" id="UP000180235">
    <property type="component" value="Chromosome"/>
</dbReference>
<evidence type="ECO:0000256" key="1">
    <source>
        <dbReference type="ARBA" id="ARBA00023015"/>
    </source>
</evidence>
<dbReference type="InterPro" id="IPR036388">
    <property type="entry name" value="WH-like_DNA-bd_sf"/>
</dbReference>
<dbReference type="PANTHER" id="PTHR43132:SF6">
    <property type="entry name" value="HTH-TYPE TRANSCRIPTIONAL REPRESSOR CZRA"/>
    <property type="match status" value="1"/>
</dbReference>
<gene>
    <name evidence="5" type="ORF">GlitD10_0606</name>
</gene>
<dbReference type="GO" id="GO:0003677">
    <property type="term" value="F:DNA binding"/>
    <property type="evidence" value="ECO:0007669"/>
    <property type="project" value="UniProtKB-KW"/>
</dbReference>
<dbReference type="InterPro" id="IPR018334">
    <property type="entry name" value="ArsR_HTH"/>
</dbReference>
<dbReference type="STRING" id="1188229.GlitD10_0606"/>